<proteinExistence type="predicted"/>
<dbReference type="InterPro" id="IPR018691">
    <property type="entry name" value="DUF2188"/>
</dbReference>
<evidence type="ECO:0008006" key="3">
    <source>
        <dbReference type="Google" id="ProtNLM"/>
    </source>
</evidence>
<dbReference type="Pfam" id="PF09954">
    <property type="entry name" value="DUF2188"/>
    <property type="match status" value="1"/>
</dbReference>
<dbReference type="Proteomes" id="UP000578036">
    <property type="component" value="Unassembled WGS sequence"/>
</dbReference>
<name>A0A7W4V6P6_9BURK</name>
<dbReference type="EMBL" id="JACHWF010000001">
    <property type="protein sequence ID" value="MBB3006062.1"/>
    <property type="molecule type" value="Genomic_DNA"/>
</dbReference>
<evidence type="ECO:0000313" key="2">
    <source>
        <dbReference type="Proteomes" id="UP000578036"/>
    </source>
</evidence>
<keyword evidence="2" id="KW-1185">Reference proteome</keyword>
<comment type="caution">
    <text evidence="1">The sequence shown here is derived from an EMBL/GenBank/DDBJ whole genome shotgun (WGS) entry which is preliminary data.</text>
</comment>
<dbReference type="RefSeq" id="WP_092307256.1">
    <property type="nucleotide sequence ID" value="NZ_FMAD01000001.1"/>
</dbReference>
<accession>A0A7W4V6P6</accession>
<protein>
    <recommendedName>
        <fullName evidence="3">DUF2188 domain-containing protein</fullName>
    </recommendedName>
</protein>
<sequence>MTTITVQIRLTDDARWKVEIDGAEQFTTYPSRNAAIAAGVRMAMENDALLMIHGAGKKDSELDLRNCTMDTTKRH</sequence>
<dbReference type="AlphaFoldDB" id="A0A7W4V6P6"/>
<evidence type="ECO:0000313" key="1">
    <source>
        <dbReference type="EMBL" id="MBB3006062.1"/>
    </source>
</evidence>
<organism evidence="1 2">
    <name type="scientific">Cupriavidus alkaliphilus</name>
    <dbReference type="NCBI Taxonomy" id="942866"/>
    <lineage>
        <taxon>Bacteria</taxon>
        <taxon>Pseudomonadati</taxon>
        <taxon>Pseudomonadota</taxon>
        <taxon>Betaproteobacteria</taxon>
        <taxon>Burkholderiales</taxon>
        <taxon>Burkholderiaceae</taxon>
        <taxon>Cupriavidus</taxon>
    </lineage>
</organism>
<reference evidence="1 2" key="1">
    <citation type="submission" date="2020-08" db="EMBL/GenBank/DDBJ databases">
        <title>Genomic Encyclopedia of Type Strains, Phase IV (KMG-V): Genome sequencing to study the core and pangenomes of soil and plant-associated prokaryotes.</title>
        <authorList>
            <person name="Whitman W."/>
        </authorList>
    </citation>
    <scope>NUCLEOTIDE SEQUENCE [LARGE SCALE GENOMIC DNA]</scope>
    <source>
        <strain evidence="1 2">SLV-2362</strain>
    </source>
</reference>
<gene>
    <name evidence="1" type="ORF">FHX61_000678</name>
</gene>